<dbReference type="PROSITE" id="PS50043">
    <property type="entry name" value="HTH_LUXR_2"/>
    <property type="match status" value="1"/>
</dbReference>
<keyword evidence="1" id="KW-0547">Nucleotide-binding</keyword>
<dbReference type="InterPro" id="IPR016032">
    <property type="entry name" value="Sig_transdc_resp-reg_C-effctor"/>
</dbReference>
<feature type="compositionally biased region" description="Basic and acidic residues" evidence="3">
    <location>
        <begin position="31"/>
        <end position="40"/>
    </location>
</feature>
<reference evidence="5 6" key="1">
    <citation type="submission" date="2017-12" db="EMBL/GenBank/DDBJ databases">
        <title>Sequencing the genomes of 1000 Actinobacteria strains.</title>
        <authorList>
            <person name="Klenk H.-P."/>
        </authorList>
    </citation>
    <scope>NUCLEOTIDE SEQUENCE [LARGE SCALE GENOMIC DNA]</scope>
    <source>
        <strain evidence="5 6">DSM 45165</strain>
    </source>
</reference>
<evidence type="ECO:0000256" key="2">
    <source>
        <dbReference type="ARBA" id="ARBA00022840"/>
    </source>
</evidence>
<evidence type="ECO:0000313" key="5">
    <source>
        <dbReference type="EMBL" id="PKV97676.1"/>
    </source>
</evidence>
<evidence type="ECO:0000259" key="4">
    <source>
        <dbReference type="PROSITE" id="PS50043"/>
    </source>
</evidence>
<accession>A0A2N3WUX1</accession>
<dbReference type="Gene3D" id="1.10.10.10">
    <property type="entry name" value="Winged helix-like DNA-binding domain superfamily/Winged helix DNA-binding domain"/>
    <property type="match status" value="1"/>
</dbReference>
<dbReference type="GO" id="GO:0006355">
    <property type="term" value="P:regulation of DNA-templated transcription"/>
    <property type="evidence" value="ECO:0007669"/>
    <property type="project" value="InterPro"/>
</dbReference>
<dbReference type="SUPFAM" id="SSF46894">
    <property type="entry name" value="C-terminal effector domain of the bipartite response regulators"/>
    <property type="match status" value="1"/>
</dbReference>
<dbReference type="PANTHER" id="PTHR16305">
    <property type="entry name" value="TESTICULAR SOLUBLE ADENYLYL CYCLASE"/>
    <property type="match status" value="1"/>
</dbReference>
<evidence type="ECO:0000256" key="1">
    <source>
        <dbReference type="ARBA" id="ARBA00022741"/>
    </source>
</evidence>
<feature type="compositionally biased region" description="Basic residues" evidence="3">
    <location>
        <begin position="14"/>
        <end position="23"/>
    </location>
</feature>
<dbReference type="Pfam" id="PF13191">
    <property type="entry name" value="AAA_16"/>
    <property type="match status" value="1"/>
</dbReference>
<dbReference type="EMBL" id="PJMY01000003">
    <property type="protein sequence ID" value="PKV97676.1"/>
    <property type="molecule type" value="Genomic_DNA"/>
</dbReference>
<dbReference type="GO" id="GO:0005524">
    <property type="term" value="F:ATP binding"/>
    <property type="evidence" value="ECO:0007669"/>
    <property type="project" value="UniProtKB-KW"/>
</dbReference>
<keyword evidence="2" id="KW-0067">ATP-binding</keyword>
<gene>
    <name evidence="5" type="ORF">ATK30_8669</name>
</gene>
<dbReference type="InterPro" id="IPR036388">
    <property type="entry name" value="WH-like_DNA-bd_sf"/>
</dbReference>
<dbReference type="GO" id="GO:0004016">
    <property type="term" value="F:adenylate cyclase activity"/>
    <property type="evidence" value="ECO:0007669"/>
    <property type="project" value="TreeGrafter"/>
</dbReference>
<dbReference type="PANTHER" id="PTHR16305:SF35">
    <property type="entry name" value="TRANSCRIPTIONAL ACTIVATOR DOMAIN"/>
    <property type="match status" value="1"/>
</dbReference>
<dbReference type="GO" id="GO:0005737">
    <property type="term" value="C:cytoplasm"/>
    <property type="evidence" value="ECO:0007669"/>
    <property type="project" value="TreeGrafter"/>
</dbReference>
<dbReference type="InterPro" id="IPR041664">
    <property type="entry name" value="AAA_16"/>
</dbReference>
<feature type="region of interest" description="Disordered" evidence="3">
    <location>
        <begin position="1"/>
        <end position="68"/>
    </location>
</feature>
<dbReference type="InterPro" id="IPR027417">
    <property type="entry name" value="P-loop_NTPase"/>
</dbReference>
<dbReference type="SUPFAM" id="SSF52540">
    <property type="entry name" value="P-loop containing nucleoside triphosphate hydrolases"/>
    <property type="match status" value="1"/>
</dbReference>
<comment type="caution">
    <text evidence="5">The sequence shown here is derived from an EMBL/GenBank/DDBJ whole genome shotgun (WGS) entry which is preliminary data.</text>
</comment>
<dbReference type="SMART" id="SM00421">
    <property type="entry name" value="HTH_LUXR"/>
    <property type="match status" value="1"/>
</dbReference>
<dbReference type="Pfam" id="PF00196">
    <property type="entry name" value="GerE"/>
    <property type="match status" value="1"/>
</dbReference>
<organism evidence="5 6">
    <name type="scientific">Amycolatopsis echigonensis</name>
    <dbReference type="NCBI Taxonomy" id="2576905"/>
    <lineage>
        <taxon>Bacteria</taxon>
        <taxon>Bacillati</taxon>
        <taxon>Actinomycetota</taxon>
        <taxon>Actinomycetes</taxon>
        <taxon>Pseudonocardiales</taxon>
        <taxon>Pseudonocardiaceae</taxon>
        <taxon>Amycolatopsis</taxon>
    </lineage>
</organism>
<dbReference type="InterPro" id="IPR000792">
    <property type="entry name" value="Tscrpt_reg_LuxR_C"/>
</dbReference>
<evidence type="ECO:0000313" key="6">
    <source>
        <dbReference type="Proteomes" id="UP000233750"/>
    </source>
</evidence>
<dbReference type="Gene3D" id="1.25.40.10">
    <property type="entry name" value="Tetratricopeptide repeat domain"/>
    <property type="match status" value="1"/>
</dbReference>
<dbReference type="GO" id="GO:0003677">
    <property type="term" value="F:DNA binding"/>
    <property type="evidence" value="ECO:0007669"/>
    <property type="project" value="InterPro"/>
</dbReference>
<dbReference type="InterPro" id="IPR011990">
    <property type="entry name" value="TPR-like_helical_dom_sf"/>
</dbReference>
<dbReference type="Gene3D" id="3.40.50.300">
    <property type="entry name" value="P-loop containing nucleotide triphosphate hydrolases"/>
    <property type="match status" value="1"/>
</dbReference>
<dbReference type="CDD" id="cd06170">
    <property type="entry name" value="LuxR_C_like"/>
    <property type="match status" value="1"/>
</dbReference>
<keyword evidence="6" id="KW-1185">Reference proteome</keyword>
<dbReference type="Proteomes" id="UP000233750">
    <property type="component" value="Unassembled WGS sequence"/>
</dbReference>
<dbReference type="PRINTS" id="PR00038">
    <property type="entry name" value="HTHLUXR"/>
</dbReference>
<protein>
    <submittedName>
        <fullName evidence="5">ATPase</fullName>
    </submittedName>
</protein>
<sequence>MPNPIHNQVANGHHLPREKRGPRRAFCGSPRQKDAKHVDRWCGLPDDHDTEEGGGLPAGSSTPDDPIPATVFRAPLFRHDDAVHGSGRASKAADRLVGRTAELELLRSCLDSAGGGRPVVMMCVGEPGIGKTRLAEALGEAAGAAGFVQAWGLGDEADGAPPFWPWIRILRQLAQETRVRERVLAEALEVLSGRDVGQYAADAQARFRRFETVAEALREVAAASPTLIILDDAHWVDESSILLLQHVTRGLRSERLCVVVTMRATDPRVRAVRSDLLRSPFARELSLHGLPVSGVREYLDAAGLLADDADAERVHELTGGNPLFLAEYARTYRTGGLSPTVRETIARRIRTLPADTSRVLASAAVLGPEFLVSEVTEVAGSTQTDIQAALDDLDLAGLVAPTAAGRYRFVHSLVRDAVESGLGHADRAVLHRQAARIAEGRPEPDLFAVAHHLAEAADGDPAGALVAIRRAADEAMRRLAFEPAVRLYRLALSIGADLEPAEQFELLMSLQRASHDAGDLGERLASATRAASLARQIGRGDLLAEVALGMPPVGHIGFDLATRRLCTEALDAVDPQDLRLRAMLSACYAETFNYQADALAGRRASRAALELAEASGEPTAVMAACRSFQTLFAGPDDLDTRAEIAERMMRVAEATQDAHHELAARTAWTTVLLERGDLDGAADQVAASSVPTDKIGTPVARLHLLLAQATLAQARGHVVEARRLADAAHAAAGGTGLPNARHGRAALLGNLGRHAGHDETTLSASGDSAAPNPGGAPPVIAGIALAHSLVTAGHTAEAAEVYDALGSPRHWRPAPHVTLLCAAMGIAVASELGRGEDLPVFVERLANYRGHHVVSGVGALAYLGPVELWLGTAARNLGNLSGALDDLQTARDICERVAALGFQCDVEIEIAAALVARGAPGDARRARQLIAHATAVAKSHRMPGVRRRADSVRTQPTGTSLLTRREWEVAGLVAAGLTNRQIGERLVLSERTAQNHVQHILDKLGVNTRSAIATWVAENRGE</sequence>
<evidence type="ECO:0000256" key="3">
    <source>
        <dbReference type="SAM" id="MobiDB-lite"/>
    </source>
</evidence>
<name>A0A2N3WUX1_9PSEU</name>
<proteinExistence type="predicted"/>
<dbReference type="AlphaFoldDB" id="A0A2N3WUX1"/>
<feature type="compositionally biased region" description="Polar residues" evidence="3">
    <location>
        <begin position="1"/>
        <end position="10"/>
    </location>
</feature>
<feature type="domain" description="HTH luxR-type" evidence="4">
    <location>
        <begin position="955"/>
        <end position="1020"/>
    </location>
</feature>